<organism evidence="1 2">
    <name type="scientific">Pseudooceanicola nanhaiensis</name>
    <dbReference type="NCBI Taxonomy" id="375761"/>
    <lineage>
        <taxon>Bacteria</taxon>
        <taxon>Pseudomonadati</taxon>
        <taxon>Pseudomonadota</taxon>
        <taxon>Alphaproteobacteria</taxon>
        <taxon>Rhodobacterales</taxon>
        <taxon>Paracoccaceae</taxon>
        <taxon>Pseudooceanicola</taxon>
    </lineage>
</organism>
<keyword evidence="2" id="KW-1185">Reference proteome</keyword>
<protein>
    <submittedName>
        <fullName evidence="1">Uncharacterized protein</fullName>
    </submittedName>
</protein>
<evidence type="ECO:0000313" key="1">
    <source>
        <dbReference type="EMBL" id="GGL94944.1"/>
    </source>
</evidence>
<sequence length="221" mass="23892">MGKGRESGLYAPVKRWLEAKGFEVKGEVGPADVMAMPPDGGDPVLIELKTGFTLSLVQQGIARLAVSDAVYLAVPKPKKGRKAVAADVALCRRLGLGLIHVRAGDGFVEVLCDPGPYVPRKSARKKGRLLREFARRVGDPNDGGATRHGIVTSYRQDALRCARYLAETGPERGAVIARAAGVPAATRIMRDDHYGWFRRVERGVYDLSEAGRRGLADWGDA</sequence>
<dbReference type="EMBL" id="BMLF01000001">
    <property type="protein sequence ID" value="GGL94944.1"/>
    <property type="molecule type" value="Genomic_DNA"/>
</dbReference>
<name>A0A917WDE8_9RHOB</name>
<dbReference type="Pfam" id="PF09929">
    <property type="entry name" value="DUF2161"/>
    <property type="match status" value="1"/>
</dbReference>
<evidence type="ECO:0000313" key="2">
    <source>
        <dbReference type="Proteomes" id="UP000649829"/>
    </source>
</evidence>
<reference evidence="1" key="1">
    <citation type="journal article" date="2014" name="Int. J. Syst. Evol. Microbiol.">
        <title>Complete genome sequence of Corynebacterium casei LMG S-19264T (=DSM 44701T), isolated from a smear-ripened cheese.</title>
        <authorList>
            <consortium name="US DOE Joint Genome Institute (JGI-PGF)"/>
            <person name="Walter F."/>
            <person name="Albersmeier A."/>
            <person name="Kalinowski J."/>
            <person name="Ruckert C."/>
        </authorList>
    </citation>
    <scope>NUCLEOTIDE SEQUENCE</scope>
    <source>
        <strain evidence="1">CGMCC 1.6293</strain>
    </source>
</reference>
<dbReference type="AlphaFoldDB" id="A0A917WDE8"/>
<comment type="caution">
    <text evidence="1">The sequence shown here is derived from an EMBL/GenBank/DDBJ whole genome shotgun (WGS) entry which is preliminary data.</text>
</comment>
<dbReference type="InterPro" id="IPR018679">
    <property type="entry name" value="DUF2161"/>
</dbReference>
<proteinExistence type="predicted"/>
<accession>A0A917WDE8</accession>
<dbReference type="Proteomes" id="UP000649829">
    <property type="component" value="Unassembled WGS sequence"/>
</dbReference>
<gene>
    <name evidence="1" type="ORF">GCM10011534_16420</name>
</gene>
<dbReference type="RefSeq" id="WP_028286438.1">
    <property type="nucleotide sequence ID" value="NZ_BMLF01000001.1"/>
</dbReference>
<reference evidence="1" key="2">
    <citation type="submission" date="2020-09" db="EMBL/GenBank/DDBJ databases">
        <authorList>
            <person name="Sun Q."/>
            <person name="Zhou Y."/>
        </authorList>
    </citation>
    <scope>NUCLEOTIDE SEQUENCE</scope>
    <source>
        <strain evidence="1">CGMCC 1.6293</strain>
    </source>
</reference>